<evidence type="ECO:0000313" key="2">
    <source>
        <dbReference type="Proteomes" id="UP001152795"/>
    </source>
</evidence>
<evidence type="ECO:0000313" key="1">
    <source>
        <dbReference type="EMBL" id="CAB4000952.1"/>
    </source>
</evidence>
<gene>
    <name evidence="1" type="ORF">PACLA_8A078900</name>
</gene>
<dbReference type="AlphaFoldDB" id="A0A7D9E660"/>
<organism evidence="1 2">
    <name type="scientific">Paramuricea clavata</name>
    <name type="common">Red gorgonian</name>
    <name type="synonym">Violescent sea-whip</name>
    <dbReference type="NCBI Taxonomy" id="317549"/>
    <lineage>
        <taxon>Eukaryota</taxon>
        <taxon>Metazoa</taxon>
        <taxon>Cnidaria</taxon>
        <taxon>Anthozoa</taxon>
        <taxon>Octocorallia</taxon>
        <taxon>Malacalcyonacea</taxon>
        <taxon>Plexauridae</taxon>
        <taxon>Paramuricea</taxon>
    </lineage>
</organism>
<proteinExistence type="predicted"/>
<protein>
    <submittedName>
        <fullName evidence="1">Uncharacterized protein</fullName>
    </submittedName>
</protein>
<keyword evidence="2" id="KW-1185">Reference proteome</keyword>
<dbReference type="EMBL" id="CACRXK020003968">
    <property type="protein sequence ID" value="CAB4000952.1"/>
    <property type="molecule type" value="Genomic_DNA"/>
</dbReference>
<reference evidence="1" key="1">
    <citation type="submission" date="2020-04" db="EMBL/GenBank/DDBJ databases">
        <authorList>
            <person name="Alioto T."/>
            <person name="Alioto T."/>
            <person name="Gomez Garrido J."/>
        </authorList>
    </citation>
    <scope>NUCLEOTIDE SEQUENCE</scope>
    <source>
        <strain evidence="1">A484AB</strain>
    </source>
</reference>
<sequence>MVLAELRSFSLDDCDVEVNKALSTLLLQNIECKIGGREQLPGTQHRCRIVGYDTHEVCPEAACLIHYAEQGRQWLESRMRRLRQDGDEEQLLLDVNQYGRLPFSAFG</sequence>
<accession>A0A7D9E660</accession>
<name>A0A7D9E660_PARCT</name>
<dbReference type="Proteomes" id="UP001152795">
    <property type="component" value="Unassembled WGS sequence"/>
</dbReference>
<comment type="caution">
    <text evidence="1">The sequence shown here is derived from an EMBL/GenBank/DDBJ whole genome shotgun (WGS) entry which is preliminary data.</text>
</comment>